<dbReference type="AlphaFoldDB" id="A0A7X0HW71"/>
<dbReference type="EMBL" id="JACHGK010000038">
    <property type="protein sequence ID" value="MBB6447963.1"/>
    <property type="molecule type" value="Genomic_DNA"/>
</dbReference>
<reference evidence="2 3" key="1">
    <citation type="submission" date="2020-08" db="EMBL/GenBank/DDBJ databases">
        <title>Genomic Encyclopedia of Type Strains, Phase IV (KMG-IV): sequencing the most valuable type-strain genomes for metagenomic binning, comparative biology and taxonomic classification.</title>
        <authorList>
            <person name="Goeker M."/>
        </authorList>
    </citation>
    <scope>NUCLEOTIDE SEQUENCE [LARGE SCALE GENOMIC DNA]</scope>
    <source>
        <strain evidence="2 3">DSM 5391</strain>
    </source>
</reference>
<name>A0A7X0HW71_9BACI</name>
<accession>A0A7X0HW71</accession>
<evidence type="ECO:0000313" key="2">
    <source>
        <dbReference type="EMBL" id="MBB6447963.1"/>
    </source>
</evidence>
<keyword evidence="1" id="KW-0472">Membrane</keyword>
<keyword evidence="1" id="KW-0812">Transmembrane</keyword>
<proteinExistence type="predicted"/>
<organism evidence="2 3">
    <name type="scientific">Bacillus benzoevorans</name>
    <dbReference type="NCBI Taxonomy" id="1456"/>
    <lineage>
        <taxon>Bacteria</taxon>
        <taxon>Bacillati</taxon>
        <taxon>Bacillota</taxon>
        <taxon>Bacilli</taxon>
        <taxon>Bacillales</taxon>
        <taxon>Bacillaceae</taxon>
        <taxon>Bacillus</taxon>
    </lineage>
</organism>
<evidence type="ECO:0008006" key="4">
    <source>
        <dbReference type="Google" id="ProtNLM"/>
    </source>
</evidence>
<dbReference type="RefSeq" id="WP_184530390.1">
    <property type="nucleotide sequence ID" value="NZ_JACHGK010000038.1"/>
</dbReference>
<protein>
    <recommendedName>
        <fullName evidence="4">DUF5673 domain-containing protein</fullName>
    </recommendedName>
</protein>
<feature type="transmembrane region" description="Helical" evidence="1">
    <location>
        <begin position="63"/>
        <end position="82"/>
    </location>
</feature>
<sequence length="187" mass="21606">MQLFMDIVFVIAVGYYSYQYILSLARMKKKIIFPAADEERAAIRKYPLKPLDFPANPKRKTGIIIYSFVLLVITAFFIIGKITKSVDWTFYPLLLLPLINGENLLNIFSVQEDGILDGGRFVRWSRMSKYQFIPIDLNHKFYGYTDEVNAGYELKIKTKGSSVSCIVTSNEMREKLDLLLSEHIQQT</sequence>
<feature type="transmembrane region" description="Helical" evidence="1">
    <location>
        <begin position="6"/>
        <end position="25"/>
    </location>
</feature>
<keyword evidence="1" id="KW-1133">Transmembrane helix</keyword>
<evidence type="ECO:0000313" key="3">
    <source>
        <dbReference type="Proteomes" id="UP000531594"/>
    </source>
</evidence>
<gene>
    <name evidence="2" type="ORF">HNR53_004688</name>
</gene>
<dbReference type="Proteomes" id="UP000531594">
    <property type="component" value="Unassembled WGS sequence"/>
</dbReference>
<comment type="caution">
    <text evidence="2">The sequence shown here is derived from an EMBL/GenBank/DDBJ whole genome shotgun (WGS) entry which is preliminary data.</text>
</comment>
<evidence type="ECO:0000256" key="1">
    <source>
        <dbReference type="SAM" id="Phobius"/>
    </source>
</evidence>
<keyword evidence="3" id="KW-1185">Reference proteome</keyword>